<feature type="region of interest" description="Disordered" evidence="1">
    <location>
        <begin position="1"/>
        <end position="37"/>
    </location>
</feature>
<sequence>MRLFDRNPIRSDEQALKEEQKKGQGEEAYIAQEESDSEPLTLTATTSTVSSCSQDQLWYLDSGCSNHMTCHREWLVNFAETKKSRAKFANDSTSKVEEIGDVAVRRKNGSRAIINNVFFVPKMRCNLLSIGHLIQKGFTVVMGGFNKVELFDKNKNLILRSKISKSRTF</sequence>
<gene>
    <name evidence="4" type="primary">LOC106763508</name>
</gene>
<evidence type="ECO:0000259" key="2">
    <source>
        <dbReference type="Pfam" id="PF22936"/>
    </source>
</evidence>
<organism evidence="3 4">
    <name type="scientific">Vigna radiata var. radiata</name>
    <name type="common">Mung bean</name>
    <name type="synonym">Phaseolus aureus</name>
    <dbReference type="NCBI Taxonomy" id="3916"/>
    <lineage>
        <taxon>Eukaryota</taxon>
        <taxon>Viridiplantae</taxon>
        <taxon>Streptophyta</taxon>
        <taxon>Embryophyta</taxon>
        <taxon>Tracheophyta</taxon>
        <taxon>Spermatophyta</taxon>
        <taxon>Magnoliopsida</taxon>
        <taxon>eudicotyledons</taxon>
        <taxon>Gunneridae</taxon>
        <taxon>Pentapetalae</taxon>
        <taxon>rosids</taxon>
        <taxon>fabids</taxon>
        <taxon>Fabales</taxon>
        <taxon>Fabaceae</taxon>
        <taxon>Papilionoideae</taxon>
        <taxon>50 kb inversion clade</taxon>
        <taxon>NPAAA clade</taxon>
        <taxon>indigoferoid/millettioid clade</taxon>
        <taxon>Phaseoleae</taxon>
        <taxon>Vigna</taxon>
    </lineage>
</organism>
<dbReference type="STRING" id="3916.A0A1S3UAY5"/>
<dbReference type="OrthoDB" id="1434460at2759"/>
<dbReference type="KEGG" id="vra:106763508"/>
<feature type="domain" description="Retrovirus-related Pol polyprotein from transposon TNT 1-94-like beta-barrel" evidence="2">
    <location>
        <begin position="58"/>
        <end position="138"/>
    </location>
</feature>
<dbReference type="GeneID" id="106763508"/>
<reference evidence="4" key="2">
    <citation type="submission" date="2025-08" db="UniProtKB">
        <authorList>
            <consortium name="RefSeq"/>
        </authorList>
    </citation>
    <scope>IDENTIFICATION</scope>
    <source>
        <tissue evidence="4">Leaf</tissue>
    </source>
</reference>
<reference evidence="3" key="1">
    <citation type="journal article" date="2014" name="Nat. Commun.">
        <title>Genome sequence of mungbean and insights into evolution within Vigna species.</title>
        <authorList>
            <person name="Kang Y.J."/>
            <person name="Kim S.K."/>
            <person name="Kim M.Y."/>
            <person name="Lestari P."/>
            <person name="Kim K.H."/>
            <person name="Ha B.K."/>
            <person name="Jun T.H."/>
            <person name="Hwang W.J."/>
            <person name="Lee T."/>
            <person name="Lee J."/>
            <person name="Shim S."/>
            <person name="Yoon M.Y."/>
            <person name="Jang Y.E."/>
            <person name="Han K.S."/>
            <person name="Taeprayoon P."/>
            <person name="Yoon N."/>
            <person name="Somta P."/>
            <person name="Tanya P."/>
            <person name="Kim K.S."/>
            <person name="Gwag J.G."/>
            <person name="Moon J.K."/>
            <person name="Lee Y.H."/>
            <person name="Park B.S."/>
            <person name="Bombarely A."/>
            <person name="Doyle J.J."/>
            <person name="Jackson S.A."/>
            <person name="Schafleitner R."/>
            <person name="Srinives P."/>
            <person name="Varshney R.K."/>
            <person name="Lee S.H."/>
        </authorList>
    </citation>
    <scope>NUCLEOTIDE SEQUENCE [LARGE SCALE GENOMIC DNA]</scope>
    <source>
        <strain evidence="3">cv. VC1973A</strain>
    </source>
</reference>
<name>A0A1S3UAY5_VIGRR</name>
<dbReference type="PANTHER" id="PTHR47592">
    <property type="entry name" value="PBF68 PROTEIN"/>
    <property type="match status" value="1"/>
</dbReference>
<proteinExistence type="predicted"/>
<accession>A0A1S3UAY5</accession>
<dbReference type="Proteomes" id="UP000087766">
    <property type="component" value="Chromosome 6"/>
</dbReference>
<dbReference type="AlphaFoldDB" id="A0A1S3UAY5"/>
<keyword evidence="3" id="KW-1185">Reference proteome</keyword>
<dbReference type="RefSeq" id="XP_014503180.1">
    <property type="nucleotide sequence ID" value="XM_014647694.1"/>
</dbReference>
<evidence type="ECO:0000313" key="3">
    <source>
        <dbReference type="Proteomes" id="UP000087766"/>
    </source>
</evidence>
<protein>
    <submittedName>
        <fullName evidence="4">Uncharacterized protein LOC106763508</fullName>
    </submittedName>
</protein>
<evidence type="ECO:0000313" key="4">
    <source>
        <dbReference type="RefSeq" id="XP_014503180.1"/>
    </source>
</evidence>
<dbReference type="PANTHER" id="PTHR47592:SF27">
    <property type="entry name" value="OS08G0421700 PROTEIN"/>
    <property type="match status" value="1"/>
</dbReference>
<dbReference type="Pfam" id="PF22936">
    <property type="entry name" value="Pol_BBD"/>
    <property type="match status" value="1"/>
</dbReference>
<feature type="compositionally biased region" description="Basic and acidic residues" evidence="1">
    <location>
        <begin position="1"/>
        <end position="25"/>
    </location>
</feature>
<evidence type="ECO:0000256" key="1">
    <source>
        <dbReference type="SAM" id="MobiDB-lite"/>
    </source>
</evidence>
<dbReference type="InterPro" id="IPR054722">
    <property type="entry name" value="PolX-like_BBD"/>
</dbReference>